<evidence type="ECO:0000256" key="1">
    <source>
        <dbReference type="ARBA" id="ARBA00004123"/>
    </source>
</evidence>
<feature type="region of interest" description="Disordered" evidence="4">
    <location>
        <begin position="96"/>
        <end position="122"/>
    </location>
</feature>
<dbReference type="PANTHER" id="PTHR44267">
    <property type="entry name" value="WD REPEAT-CONTAINING PROTEIN 43"/>
    <property type="match status" value="1"/>
</dbReference>
<proteinExistence type="inferred from homology"/>
<feature type="compositionally biased region" description="Acidic residues" evidence="4">
    <location>
        <begin position="767"/>
        <end position="783"/>
    </location>
</feature>
<evidence type="ECO:0000256" key="4">
    <source>
        <dbReference type="SAM" id="MobiDB-lite"/>
    </source>
</evidence>
<accession>A0AAD4MBS3</accession>
<dbReference type="Gene3D" id="2.130.10.10">
    <property type="entry name" value="YVTN repeat-like/Quinoprotein amine dehydrogenase"/>
    <property type="match status" value="2"/>
</dbReference>
<dbReference type="EMBL" id="WTXG01000001">
    <property type="protein sequence ID" value="KAI0307476.1"/>
    <property type="molecule type" value="Genomic_DNA"/>
</dbReference>
<dbReference type="InterPro" id="IPR036322">
    <property type="entry name" value="WD40_repeat_dom_sf"/>
</dbReference>
<dbReference type="Proteomes" id="UP001203297">
    <property type="component" value="Unassembled WGS sequence"/>
</dbReference>
<feature type="compositionally biased region" description="Basic residues" evidence="4">
    <location>
        <begin position="8"/>
        <end position="18"/>
    </location>
</feature>
<dbReference type="AlphaFoldDB" id="A0AAD4MBS3"/>
<dbReference type="GO" id="GO:0032040">
    <property type="term" value="C:small-subunit processome"/>
    <property type="evidence" value="ECO:0007669"/>
    <property type="project" value="UniProtKB-ARBA"/>
</dbReference>
<sequence length="783" mass="84508">MASPVSSKNKKSRNKPPKGRAISFSSLSQPVSQDSSFQASLSTFSPSTDLFAYVSLAVDKHRLRIYDTTTGRCVSEYSVDSARVMALSWATFRNSKPLSDGQDPEDSAPRKKRKKRDTLASRPDSEEGDILVVILGLSTGSIILFSPSHARVIRTLSHPSSTSPILSLDTYTSVSSAALFILTSGADSVIRTWNAQASELLSNSKVDGRSPGTSLSLRPGTQSDHPSFLFAHHSIRLLSTSSDSFVTTPKKLTEYAQFTGHASNISMLRWQPFENDAQSPQRFASIAESDRHVHIWEVPTVSGNEGKFIASAPLDSDARHISFSQSPNHPNLLVLSASGRITIFTPTVDQAGAKTPEKTKDKVITLSPRSSATISFKRGSTAAQVVNAAFKEDGRIRVAWLAGGAKPVFDVVQYLDDSGDFIPDVNIVHEDATAGLAREDDNAVRSRRYAEPSSLAVQSATDIGQDASADDIADLGGHLDVDLAELSLGQRLTALDPSAPRLANAEHSDADSLERPTTRASHAAQPNSITLTRTLIQALHSTDTKLLETCLAYSDTALITQTVQRLPPQLAVPLLGACVQRLGRTAAPSSQRATVLVRWVRTVLVIHSGHLMTMPDLVARLAGLHATLTARLTLRESLLSLSGRLDMVLQQVDLRSSTAPAPLANRGKKGKKTPIGASGTREPQRYVEGESEEEGADYAMEVELEEGSEVGSVEDIELGAVSRSEADSDVGEEDEEEEEDAEWDEDDGEDREEDSEGDEGPRLNGFIDDEADEDDSEGDIESE</sequence>
<comment type="similarity">
    <text evidence="3">Belongs to the UTP5 family.</text>
</comment>
<comment type="caution">
    <text evidence="6">The sequence shown here is derived from an EMBL/GenBank/DDBJ whole genome shotgun (WGS) entry which is preliminary data.</text>
</comment>
<feature type="region of interest" description="Disordered" evidence="4">
    <location>
        <begin position="1"/>
        <end position="27"/>
    </location>
</feature>
<dbReference type="SUPFAM" id="SSF50978">
    <property type="entry name" value="WD40 repeat-like"/>
    <property type="match status" value="1"/>
</dbReference>
<feature type="region of interest" description="Disordered" evidence="4">
    <location>
        <begin position="659"/>
        <end position="783"/>
    </location>
</feature>
<dbReference type="InterPro" id="IPR007148">
    <property type="entry name" value="SSU_processome_Utp12"/>
</dbReference>
<dbReference type="InterPro" id="IPR015943">
    <property type="entry name" value="WD40/YVTN_repeat-like_dom_sf"/>
</dbReference>
<gene>
    <name evidence="6" type="ORF">B0F90DRAFT_1620638</name>
</gene>
<evidence type="ECO:0000259" key="5">
    <source>
        <dbReference type="Pfam" id="PF04003"/>
    </source>
</evidence>
<feature type="compositionally biased region" description="Acidic residues" evidence="4">
    <location>
        <begin position="727"/>
        <end position="758"/>
    </location>
</feature>
<evidence type="ECO:0000313" key="6">
    <source>
        <dbReference type="EMBL" id="KAI0307476.1"/>
    </source>
</evidence>
<reference evidence="6" key="1">
    <citation type="journal article" date="2022" name="New Phytol.">
        <title>Evolutionary transition to the ectomycorrhizal habit in the genomes of a hyperdiverse lineage of mushroom-forming fungi.</title>
        <authorList>
            <person name="Looney B."/>
            <person name="Miyauchi S."/>
            <person name="Morin E."/>
            <person name="Drula E."/>
            <person name="Courty P.E."/>
            <person name="Kohler A."/>
            <person name="Kuo A."/>
            <person name="LaButti K."/>
            <person name="Pangilinan J."/>
            <person name="Lipzen A."/>
            <person name="Riley R."/>
            <person name="Andreopoulos W."/>
            <person name="He G."/>
            <person name="Johnson J."/>
            <person name="Nolan M."/>
            <person name="Tritt A."/>
            <person name="Barry K.W."/>
            <person name="Grigoriev I.V."/>
            <person name="Nagy L.G."/>
            <person name="Hibbett D."/>
            <person name="Henrissat B."/>
            <person name="Matheny P.B."/>
            <person name="Labbe J."/>
            <person name="Martin F.M."/>
        </authorList>
    </citation>
    <scope>NUCLEOTIDE SEQUENCE</scope>
    <source>
        <strain evidence="6">BPL690</strain>
    </source>
</reference>
<protein>
    <recommendedName>
        <fullName evidence="5">Small-subunit processome Utp12 domain-containing protein</fullName>
    </recommendedName>
</protein>
<feature type="domain" description="Small-subunit processome Utp12" evidence="5">
    <location>
        <begin position="543"/>
        <end position="650"/>
    </location>
</feature>
<feature type="compositionally biased region" description="Acidic residues" evidence="4">
    <location>
        <begin position="689"/>
        <end position="717"/>
    </location>
</feature>
<dbReference type="PANTHER" id="PTHR44267:SF1">
    <property type="entry name" value="WD REPEAT-CONTAINING PROTEIN 43"/>
    <property type="match status" value="1"/>
</dbReference>
<evidence type="ECO:0000313" key="7">
    <source>
        <dbReference type="Proteomes" id="UP001203297"/>
    </source>
</evidence>
<dbReference type="GO" id="GO:0000462">
    <property type="term" value="P:maturation of SSU-rRNA from tricistronic rRNA transcript (SSU-rRNA, 5.8S rRNA, LSU-rRNA)"/>
    <property type="evidence" value="ECO:0007669"/>
    <property type="project" value="TreeGrafter"/>
</dbReference>
<organism evidence="6 7">
    <name type="scientific">Multifurca ochricompacta</name>
    <dbReference type="NCBI Taxonomy" id="376703"/>
    <lineage>
        <taxon>Eukaryota</taxon>
        <taxon>Fungi</taxon>
        <taxon>Dikarya</taxon>
        <taxon>Basidiomycota</taxon>
        <taxon>Agaricomycotina</taxon>
        <taxon>Agaricomycetes</taxon>
        <taxon>Russulales</taxon>
        <taxon>Russulaceae</taxon>
        <taxon>Multifurca</taxon>
    </lineage>
</organism>
<evidence type="ECO:0000256" key="3">
    <source>
        <dbReference type="ARBA" id="ARBA00038335"/>
    </source>
</evidence>
<dbReference type="Pfam" id="PF04003">
    <property type="entry name" value="Utp12"/>
    <property type="match status" value="1"/>
</dbReference>
<dbReference type="InterPro" id="IPR052414">
    <property type="entry name" value="U3_snoRNA-assoc_WDR"/>
</dbReference>
<feature type="region of interest" description="Disordered" evidence="4">
    <location>
        <begin position="499"/>
        <end position="526"/>
    </location>
</feature>
<evidence type="ECO:0000256" key="2">
    <source>
        <dbReference type="ARBA" id="ARBA00023242"/>
    </source>
</evidence>
<name>A0AAD4MBS3_9AGAM</name>
<keyword evidence="2" id="KW-0539">Nucleus</keyword>
<feature type="compositionally biased region" description="Basic and acidic residues" evidence="4">
    <location>
        <begin position="504"/>
        <end position="517"/>
    </location>
</feature>
<keyword evidence="7" id="KW-1185">Reference proteome</keyword>
<comment type="subcellular location">
    <subcellularLocation>
        <location evidence="1">Nucleus</location>
    </subcellularLocation>
</comment>